<evidence type="ECO:0000313" key="1">
    <source>
        <dbReference type="EMBL" id="KAI4333226.1"/>
    </source>
</evidence>
<organism evidence="1 2">
    <name type="scientific">Bauhinia variegata</name>
    <name type="common">Purple orchid tree</name>
    <name type="synonym">Phanera variegata</name>
    <dbReference type="NCBI Taxonomy" id="167791"/>
    <lineage>
        <taxon>Eukaryota</taxon>
        <taxon>Viridiplantae</taxon>
        <taxon>Streptophyta</taxon>
        <taxon>Embryophyta</taxon>
        <taxon>Tracheophyta</taxon>
        <taxon>Spermatophyta</taxon>
        <taxon>Magnoliopsida</taxon>
        <taxon>eudicotyledons</taxon>
        <taxon>Gunneridae</taxon>
        <taxon>Pentapetalae</taxon>
        <taxon>rosids</taxon>
        <taxon>fabids</taxon>
        <taxon>Fabales</taxon>
        <taxon>Fabaceae</taxon>
        <taxon>Cercidoideae</taxon>
        <taxon>Cercideae</taxon>
        <taxon>Bauhiniinae</taxon>
        <taxon>Bauhinia</taxon>
    </lineage>
</organism>
<dbReference type="Proteomes" id="UP000828941">
    <property type="component" value="Chromosome 7"/>
</dbReference>
<evidence type="ECO:0000313" key="2">
    <source>
        <dbReference type="Proteomes" id="UP000828941"/>
    </source>
</evidence>
<gene>
    <name evidence="1" type="ORF">L6164_018061</name>
</gene>
<sequence length="587" mass="64324">MRRSSATVGILLCFAFLWATTEAFKLRIPGRKCFKNIPAMGNCLTHSNKDPPPAIETTFKLPAAAPVLSSGNGFGSGVIDLGGLKVSEISSFTKIWATHEGGPGNQGATVFEPTGIPEGFYVLGSYSQPNDKPLFGWILVAKDDSNGALKPPVDYTLVWSSQSLKIKQDGPGYVWLPTAPDGYKAVGHVVTTTPDKPSLDRIRCVRSDLTEQCETYSWIWGPGKSSDPNGFNVYEVRPSNRGTQAPGVRVGTFLAQNGGTTGPLSISCLRNTKASTAYMPNVKQIEAIIQAYSPLMYLHPNEQYLPSSVNWYFSNGALLYKKGEESKPVPIQSNGTNLPQDPNNDGAYWLDLPADEANKERVKKGDLQSSQTYIHVKPMYGGTFTDLAMWVFYPFNGPARAKVEFFNVPLGKIGEHVGDWEHLTLRVSNFNGQLWRVYFSEHSGGTWVDASELEFQSGNKPVAYSSLHGHALYPKAGLVLLGGDAIGIRNDTDKSNMVVDLGRNFEVISADYLGSEIIEPPWLNYFRAWGPKITYSVDEEIKKAVKALPGRLKSSVEKFVRSLPDEVLGEQGPTGPKVKRNWGGDEV</sequence>
<name>A0ACB9NDF7_BAUVA</name>
<protein>
    <submittedName>
        <fullName evidence="1">Uncharacterized protein</fullName>
    </submittedName>
</protein>
<reference evidence="1 2" key="1">
    <citation type="journal article" date="2022" name="DNA Res.">
        <title>Chromosomal-level genome assembly of the orchid tree Bauhinia variegata (Leguminosae; Cercidoideae) supports the allotetraploid origin hypothesis of Bauhinia.</title>
        <authorList>
            <person name="Zhong Y."/>
            <person name="Chen Y."/>
            <person name="Zheng D."/>
            <person name="Pang J."/>
            <person name="Liu Y."/>
            <person name="Luo S."/>
            <person name="Meng S."/>
            <person name="Qian L."/>
            <person name="Wei D."/>
            <person name="Dai S."/>
            <person name="Zhou R."/>
        </authorList>
    </citation>
    <scope>NUCLEOTIDE SEQUENCE [LARGE SCALE GENOMIC DNA]</scope>
    <source>
        <strain evidence="1">BV-YZ2020</strain>
    </source>
</reference>
<dbReference type="EMBL" id="CM039432">
    <property type="protein sequence ID" value="KAI4333226.1"/>
    <property type="molecule type" value="Genomic_DNA"/>
</dbReference>
<accession>A0ACB9NDF7</accession>
<comment type="caution">
    <text evidence="1">The sequence shown here is derived from an EMBL/GenBank/DDBJ whole genome shotgun (WGS) entry which is preliminary data.</text>
</comment>
<proteinExistence type="predicted"/>
<keyword evidence="2" id="KW-1185">Reference proteome</keyword>